<comment type="function">
    <text evidence="1">Catalyzes the hydrolysis of queuosine 5'-phosphate, releasing the nucleobase queuine (q). Is required for salvage of queuine from exogenous queuosine (Q) that is imported and then converted to queuosine 5'-phosphate intracellularly.</text>
</comment>
<evidence type="ECO:0000313" key="3">
    <source>
        <dbReference type="Proteomes" id="UP001211065"/>
    </source>
</evidence>
<evidence type="ECO:0000313" key="2">
    <source>
        <dbReference type="EMBL" id="KAJ3223893.1"/>
    </source>
</evidence>
<dbReference type="Proteomes" id="UP001211065">
    <property type="component" value="Unassembled WGS sequence"/>
</dbReference>
<protein>
    <recommendedName>
        <fullName evidence="1">Queuosine 5'-phosphate N-glycosylase/hydrolase</fullName>
        <ecNumber evidence="1">3.2.2.-</ecNumber>
    </recommendedName>
    <alternativeName>
        <fullName evidence="1">Queuosine-nucleotide N-glycosylase/hydrolase</fullName>
    </alternativeName>
</protein>
<comment type="similarity">
    <text evidence="1">Belongs to the QNG1 protein family.</text>
</comment>
<dbReference type="EMBL" id="JADGJW010000113">
    <property type="protein sequence ID" value="KAJ3223893.1"/>
    <property type="molecule type" value="Genomic_DNA"/>
</dbReference>
<keyword evidence="3" id="KW-1185">Reference proteome</keyword>
<proteinExistence type="inferred from homology"/>
<organism evidence="2 3">
    <name type="scientific">Clydaea vesicula</name>
    <dbReference type="NCBI Taxonomy" id="447962"/>
    <lineage>
        <taxon>Eukaryota</taxon>
        <taxon>Fungi</taxon>
        <taxon>Fungi incertae sedis</taxon>
        <taxon>Chytridiomycota</taxon>
        <taxon>Chytridiomycota incertae sedis</taxon>
        <taxon>Chytridiomycetes</taxon>
        <taxon>Lobulomycetales</taxon>
        <taxon>Lobulomycetaceae</taxon>
        <taxon>Clydaea</taxon>
    </lineage>
</organism>
<comment type="caution">
    <text evidence="2">The sequence shown here is derived from an EMBL/GenBank/DDBJ whole genome shotgun (WGS) entry which is preliminary data.</text>
</comment>
<dbReference type="GO" id="GO:0006400">
    <property type="term" value="P:tRNA modification"/>
    <property type="evidence" value="ECO:0007669"/>
    <property type="project" value="TreeGrafter"/>
</dbReference>
<evidence type="ECO:0000256" key="1">
    <source>
        <dbReference type="RuleBase" id="RU365002"/>
    </source>
</evidence>
<dbReference type="GO" id="GO:0016787">
    <property type="term" value="F:hydrolase activity"/>
    <property type="evidence" value="ECO:0007669"/>
    <property type="project" value="UniProtKB-KW"/>
</dbReference>
<dbReference type="Pfam" id="PF10343">
    <property type="entry name" value="Q_salvage"/>
    <property type="match status" value="1"/>
</dbReference>
<dbReference type="EC" id="3.2.2.-" evidence="1"/>
<dbReference type="InterPro" id="IPR019438">
    <property type="entry name" value="Q_salvage"/>
</dbReference>
<gene>
    <name evidence="2" type="ORF">HK099_000554</name>
</gene>
<dbReference type="AlphaFoldDB" id="A0AAD5Y1K8"/>
<accession>A0AAD5Y1K8</accession>
<keyword evidence="1" id="KW-0378">Hydrolase</keyword>
<dbReference type="PANTHER" id="PTHR21314">
    <property type="entry name" value="QUEUOSINE 5'-PHOSPHATE N-GLYCOSYLASE_HYDROLASE-RELATED"/>
    <property type="match status" value="1"/>
</dbReference>
<reference evidence="2" key="1">
    <citation type="submission" date="2020-05" db="EMBL/GenBank/DDBJ databases">
        <title>Phylogenomic resolution of chytrid fungi.</title>
        <authorList>
            <person name="Stajich J.E."/>
            <person name="Amses K."/>
            <person name="Simmons R."/>
            <person name="Seto K."/>
            <person name="Myers J."/>
            <person name="Bonds A."/>
            <person name="Quandt C.A."/>
            <person name="Barry K."/>
            <person name="Liu P."/>
            <person name="Grigoriev I."/>
            <person name="Longcore J.E."/>
            <person name="James T.Y."/>
        </authorList>
    </citation>
    <scope>NUCLEOTIDE SEQUENCE</scope>
    <source>
        <strain evidence="2">JEL0476</strain>
    </source>
</reference>
<comment type="catalytic activity">
    <reaction evidence="1">
        <text>queuosine 5'-phosphate + H2O = queuine + D-ribose 5-phosphate</text>
        <dbReference type="Rhea" id="RHEA:75387"/>
        <dbReference type="ChEBI" id="CHEBI:15377"/>
        <dbReference type="ChEBI" id="CHEBI:17433"/>
        <dbReference type="ChEBI" id="CHEBI:78346"/>
        <dbReference type="ChEBI" id="CHEBI:194371"/>
    </reaction>
    <physiologicalReaction direction="left-to-right" evidence="1">
        <dbReference type="Rhea" id="RHEA:75388"/>
    </physiologicalReaction>
</comment>
<sequence>MMTVDNTQILNLVKHSTRKLAESDQDLHVNLQNIEEFVRNHEKFDFLNLATSNPPTILPLKFESIEQEVNIIALMDLLQIGSGWRRELHTYCDRGAADTIKFGIMSMHISGETLSSKFLQAITVNHVADFFGLPLFIDKPHESHSAITISVSHPLKPLINTIKKILNETGEKLLELRFDSFGAFCIESAKKSNQNAERFIQDLFNTFPAFRDVDVWNDNEIYILKKAQLVASDLFKRFHKENETFAFKDINKLTIFADNVIPVMLIELKMIEVKDERILNWISLKQDDIELIRLSKVYKYDLRLRAISVYVGTKIIEKFFEFGIKIESEKDCRDVYAIDVDTFLWKLGKVGENRKLDRFSVKETDFF</sequence>
<name>A0AAD5Y1K8_9FUNG</name>
<dbReference type="PANTHER" id="PTHR21314:SF1">
    <property type="entry name" value="QUEUOSINE SALVAGE PROTEIN"/>
    <property type="match status" value="1"/>
</dbReference>